<gene>
    <name evidence="2" type="ORF">G6011_05444</name>
</gene>
<accession>A0AAD4I6I4</accession>
<dbReference type="Pfam" id="PF09423">
    <property type="entry name" value="PhoD"/>
    <property type="match status" value="1"/>
</dbReference>
<comment type="caution">
    <text evidence="2">The sequence shown here is derived from an EMBL/GenBank/DDBJ whole genome shotgun (WGS) entry which is preliminary data.</text>
</comment>
<dbReference type="InterPro" id="IPR018946">
    <property type="entry name" value="PhoD-like_MPP"/>
</dbReference>
<sequence length="236" mass="27097">MDTSMRTGTRPGRTKWTTLLISVTTSMSPPKANSGKTHEPRIRRERLSHYTVANNGYRDGFSNMNNTEQSFRKFGGVSVDLRKMNAVQAYFDWMPICQVDMEMTCSCGRRGAKMSKSFDLIMLDTRNYDRSITTLNWNDDYIANLKDGAAHSLMDSHQENWFHNQLSESHERGATWTIIFSRMNNSAVYDEELNANQWDGYTANRNRTLHHLHSNEVPNTAFLTGDSHANWVSDLV</sequence>
<reference evidence="2" key="1">
    <citation type="submission" date="2021-07" db="EMBL/GenBank/DDBJ databases">
        <title>Genome Resource of American Ginseng Black Spot Pathogen Alternaria panax.</title>
        <authorList>
            <person name="Qiu C."/>
            <person name="Wang W."/>
            <person name="Liu Z."/>
        </authorList>
    </citation>
    <scope>NUCLEOTIDE SEQUENCE</scope>
    <source>
        <strain evidence="2">BNCC115425</strain>
    </source>
</reference>
<organism evidence="2 3">
    <name type="scientific">Alternaria panax</name>
    <dbReference type="NCBI Taxonomy" id="48097"/>
    <lineage>
        <taxon>Eukaryota</taxon>
        <taxon>Fungi</taxon>
        <taxon>Dikarya</taxon>
        <taxon>Ascomycota</taxon>
        <taxon>Pezizomycotina</taxon>
        <taxon>Dothideomycetes</taxon>
        <taxon>Pleosporomycetidae</taxon>
        <taxon>Pleosporales</taxon>
        <taxon>Pleosporineae</taxon>
        <taxon>Pleosporaceae</taxon>
        <taxon>Alternaria</taxon>
        <taxon>Alternaria sect. Panax</taxon>
    </lineage>
</organism>
<dbReference type="PANTHER" id="PTHR43606:SF8">
    <property type="entry name" value="ALKALINE PHOSPHATASE"/>
    <property type="match status" value="1"/>
</dbReference>
<dbReference type="InterPro" id="IPR029052">
    <property type="entry name" value="Metallo-depent_PP-like"/>
</dbReference>
<evidence type="ECO:0000313" key="2">
    <source>
        <dbReference type="EMBL" id="KAG9187573.1"/>
    </source>
</evidence>
<dbReference type="AlphaFoldDB" id="A0AAD4I6I4"/>
<feature type="domain" description="PhoD-like phosphatase metallophosphatase" evidence="1">
    <location>
        <begin position="52"/>
        <end position="235"/>
    </location>
</feature>
<evidence type="ECO:0000259" key="1">
    <source>
        <dbReference type="Pfam" id="PF09423"/>
    </source>
</evidence>
<name>A0AAD4I6I4_9PLEO</name>
<proteinExistence type="predicted"/>
<protein>
    <recommendedName>
        <fullName evidence="1">PhoD-like phosphatase metallophosphatase domain-containing protein</fullName>
    </recommendedName>
</protein>
<dbReference type="EMBL" id="JAANER010000007">
    <property type="protein sequence ID" value="KAG9187573.1"/>
    <property type="molecule type" value="Genomic_DNA"/>
</dbReference>
<dbReference type="SUPFAM" id="SSF56300">
    <property type="entry name" value="Metallo-dependent phosphatases"/>
    <property type="match status" value="1"/>
</dbReference>
<dbReference type="Proteomes" id="UP001199106">
    <property type="component" value="Unassembled WGS sequence"/>
</dbReference>
<keyword evidence="3" id="KW-1185">Reference proteome</keyword>
<dbReference type="PANTHER" id="PTHR43606">
    <property type="entry name" value="PHOSPHATASE, PUTATIVE (AFU_ORTHOLOGUE AFUA_6G08710)-RELATED"/>
    <property type="match status" value="1"/>
</dbReference>
<dbReference type="InterPro" id="IPR038607">
    <property type="entry name" value="PhoD-like_sf"/>
</dbReference>
<evidence type="ECO:0000313" key="3">
    <source>
        <dbReference type="Proteomes" id="UP001199106"/>
    </source>
</evidence>
<dbReference type="Gene3D" id="3.60.21.70">
    <property type="entry name" value="PhoD-like phosphatase"/>
    <property type="match status" value="1"/>
</dbReference>
<dbReference type="InterPro" id="IPR052900">
    <property type="entry name" value="Phospholipid_Metab_Enz"/>
</dbReference>